<feature type="transmembrane region" description="Helical" evidence="6">
    <location>
        <begin position="58"/>
        <end position="80"/>
    </location>
</feature>
<keyword evidence="5 6" id="KW-0472">Membrane</keyword>
<dbReference type="Proteomes" id="UP000198662">
    <property type="component" value="Unassembled WGS sequence"/>
</dbReference>
<reference evidence="9" key="1">
    <citation type="submission" date="2016-10" db="EMBL/GenBank/DDBJ databases">
        <authorList>
            <person name="Varghese N."/>
            <person name="Submissions S."/>
        </authorList>
    </citation>
    <scope>NUCLEOTIDE SEQUENCE [LARGE SCALE GENOMIC DNA]</scope>
    <source>
        <strain evidence="9">CGMCC 4.3147</strain>
    </source>
</reference>
<feature type="transmembrane region" description="Helical" evidence="6">
    <location>
        <begin position="199"/>
        <end position="216"/>
    </location>
</feature>
<dbReference type="STRING" id="380244.SAMN05216298_3078"/>
<gene>
    <name evidence="8" type="ORF">SAMN05216298_3078</name>
</gene>
<feature type="transmembrane region" description="Helical" evidence="6">
    <location>
        <begin position="316"/>
        <end position="338"/>
    </location>
</feature>
<dbReference type="AlphaFoldDB" id="A0A1G9I8P0"/>
<protein>
    <submittedName>
        <fullName evidence="8">Putative ABC transport system permease protein</fullName>
    </submittedName>
</protein>
<evidence type="ECO:0000256" key="6">
    <source>
        <dbReference type="SAM" id="Phobius"/>
    </source>
</evidence>
<keyword evidence="3 6" id="KW-0812">Transmembrane</keyword>
<dbReference type="OrthoDB" id="3223244at2"/>
<feature type="transmembrane region" description="Helical" evidence="6">
    <location>
        <begin position="404"/>
        <end position="430"/>
    </location>
</feature>
<evidence type="ECO:0000256" key="2">
    <source>
        <dbReference type="ARBA" id="ARBA00022475"/>
    </source>
</evidence>
<sequence>MTGLALRSLAHHRVSAIATGLVATAGIALVTAMAGLLGTGLADATAAADRAFLVQFPLILGGWVLAIVLFAMVSTIGVALQGRAGEIAGLRLIGATPPQVRAMVAAETVAVTALAAVPGTALGYLLGAGLLAGIRSTGLIADATAYAPGAGLLLLGALLVLAAAAAAAWLGSRAVAARSPVAGLGAGTGRRRGGRGRRTTALVVVGAGLASSYTVLAVDPASILTTALTGPGCVLVAVGLCLLAPELVALADFAFDRVPRLRAHAPGHLAARNLAAAPERARPAVTFLTLFVGVAAGTLGMQGIENEFGAAGSDGQVLAAINYLVVALIALFMAIALSNNLVASIARRAPEFASMSLIGATAGQSRRMLLGEVAASAIVSAAAGGLGALVSILPFAIAKTGGPAAAFAPVPFVLTVAVGAGVTLGVTAVVGRRTIRAATA</sequence>
<evidence type="ECO:0000256" key="4">
    <source>
        <dbReference type="ARBA" id="ARBA00022989"/>
    </source>
</evidence>
<feature type="domain" description="ABC3 transporter permease C-terminal" evidence="7">
    <location>
        <begin position="61"/>
        <end position="177"/>
    </location>
</feature>
<dbReference type="EMBL" id="FNGF01000004">
    <property type="protein sequence ID" value="SDL21173.1"/>
    <property type="molecule type" value="Genomic_DNA"/>
</dbReference>
<feature type="transmembrane region" description="Helical" evidence="6">
    <location>
        <begin position="16"/>
        <end position="38"/>
    </location>
</feature>
<feature type="transmembrane region" description="Helical" evidence="6">
    <location>
        <begin position="373"/>
        <end position="398"/>
    </location>
</feature>
<dbReference type="RefSeq" id="WP_091050599.1">
    <property type="nucleotide sequence ID" value="NZ_FNGF01000004.1"/>
</dbReference>
<comment type="subcellular location">
    <subcellularLocation>
        <location evidence="1">Cell membrane</location>
        <topology evidence="1">Multi-pass membrane protein</topology>
    </subcellularLocation>
</comment>
<evidence type="ECO:0000313" key="9">
    <source>
        <dbReference type="Proteomes" id="UP000198662"/>
    </source>
</evidence>
<accession>A0A1G9I8P0</accession>
<evidence type="ECO:0000256" key="1">
    <source>
        <dbReference type="ARBA" id="ARBA00004651"/>
    </source>
</evidence>
<name>A0A1G9I8P0_9ACTN</name>
<keyword evidence="2" id="KW-1003">Cell membrane</keyword>
<keyword evidence="4 6" id="KW-1133">Transmembrane helix</keyword>
<evidence type="ECO:0000313" key="8">
    <source>
        <dbReference type="EMBL" id="SDL21173.1"/>
    </source>
</evidence>
<feature type="transmembrane region" description="Helical" evidence="6">
    <location>
        <begin position="146"/>
        <end position="170"/>
    </location>
</feature>
<dbReference type="InterPro" id="IPR003838">
    <property type="entry name" value="ABC3_permease_C"/>
</dbReference>
<dbReference type="Pfam" id="PF02687">
    <property type="entry name" value="FtsX"/>
    <property type="match status" value="2"/>
</dbReference>
<evidence type="ECO:0000259" key="7">
    <source>
        <dbReference type="Pfam" id="PF02687"/>
    </source>
</evidence>
<dbReference type="GO" id="GO:0005886">
    <property type="term" value="C:plasma membrane"/>
    <property type="evidence" value="ECO:0007669"/>
    <property type="project" value="UniProtKB-SubCell"/>
</dbReference>
<proteinExistence type="predicted"/>
<feature type="domain" description="ABC3 transporter permease C-terminal" evidence="7">
    <location>
        <begin position="324"/>
        <end position="436"/>
    </location>
</feature>
<feature type="transmembrane region" description="Helical" evidence="6">
    <location>
        <begin position="228"/>
        <end position="255"/>
    </location>
</feature>
<evidence type="ECO:0000256" key="5">
    <source>
        <dbReference type="ARBA" id="ARBA00023136"/>
    </source>
</evidence>
<organism evidence="8 9">
    <name type="scientific">Glycomyces sambucus</name>
    <dbReference type="NCBI Taxonomy" id="380244"/>
    <lineage>
        <taxon>Bacteria</taxon>
        <taxon>Bacillati</taxon>
        <taxon>Actinomycetota</taxon>
        <taxon>Actinomycetes</taxon>
        <taxon>Glycomycetales</taxon>
        <taxon>Glycomycetaceae</taxon>
        <taxon>Glycomyces</taxon>
    </lineage>
</organism>
<keyword evidence="9" id="KW-1185">Reference proteome</keyword>
<feature type="transmembrane region" description="Helical" evidence="6">
    <location>
        <begin position="284"/>
        <end position="304"/>
    </location>
</feature>
<feature type="transmembrane region" description="Helical" evidence="6">
    <location>
        <begin position="100"/>
        <end position="126"/>
    </location>
</feature>
<evidence type="ECO:0000256" key="3">
    <source>
        <dbReference type="ARBA" id="ARBA00022692"/>
    </source>
</evidence>